<dbReference type="PANTHER" id="PTHR12064:SF97">
    <property type="entry name" value="METAL TRANSPORTER CNNM-5"/>
    <property type="match status" value="1"/>
</dbReference>
<evidence type="ECO:0000313" key="11">
    <source>
        <dbReference type="Proteomes" id="UP000054558"/>
    </source>
</evidence>
<evidence type="ECO:0000256" key="6">
    <source>
        <dbReference type="PROSITE-ProRule" id="PRU01193"/>
    </source>
</evidence>
<dbReference type="PANTHER" id="PTHR12064">
    <property type="entry name" value="METAL TRANSPORTER CNNM"/>
    <property type="match status" value="1"/>
</dbReference>
<dbReference type="Pfam" id="PF01595">
    <property type="entry name" value="CNNM"/>
    <property type="match status" value="1"/>
</dbReference>
<organism evidence="10 11">
    <name type="scientific">Klebsormidium nitens</name>
    <name type="common">Green alga</name>
    <name type="synonym">Ulothrix nitens</name>
    <dbReference type="NCBI Taxonomy" id="105231"/>
    <lineage>
        <taxon>Eukaryota</taxon>
        <taxon>Viridiplantae</taxon>
        <taxon>Streptophyta</taxon>
        <taxon>Klebsormidiophyceae</taxon>
        <taxon>Klebsormidiales</taxon>
        <taxon>Klebsormidiaceae</taxon>
        <taxon>Klebsormidium</taxon>
    </lineage>
</organism>
<gene>
    <name evidence="10" type="ORF">KFL_007400010</name>
</gene>
<feature type="domain" description="CNNM transmembrane" evidence="9">
    <location>
        <begin position="9"/>
        <end position="192"/>
    </location>
</feature>
<dbReference type="STRING" id="105231.A0A1Y1IJZ4"/>
<feature type="region of interest" description="Disordered" evidence="7">
    <location>
        <begin position="341"/>
        <end position="382"/>
    </location>
</feature>
<dbReference type="InterPro" id="IPR044751">
    <property type="entry name" value="Ion_transp-like_CBS"/>
</dbReference>
<protein>
    <submittedName>
        <fullName evidence="10">DUF21 containing protein</fullName>
    </submittedName>
</protein>
<feature type="transmembrane region" description="Helical" evidence="8">
    <location>
        <begin position="98"/>
        <end position="120"/>
    </location>
</feature>
<evidence type="ECO:0000259" key="9">
    <source>
        <dbReference type="PROSITE" id="PS51846"/>
    </source>
</evidence>
<evidence type="ECO:0000256" key="3">
    <source>
        <dbReference type="ARBA" id="ARBA00022737"/>
    </source>
</evidence>
<keyword evidence="2 6" id="KW-0812">Transmembrane</keyword>
<dbReference type="InterPro" id="IPR002550">
    <property type="entry name" value="CNNM"/>
</dbReference>
<proteinExistence type="predicted"/>
<dbReference type="EMBL" id="DF237689">
    <property type="protein sequence ID" value="GAQ91185.1"/>
    <property type="molecule type" value="Genomic_DNA"/>
</dbReference>
<name>A0A1Y1IJZ4_KLENI</name>
<dbReference type="Proteomes" id="UP000054558">
    <property type="component" value="Unassembled WGS sequence"/>
</dbReference>
<evidence type="ECO:0000256" key="1">
    <source>
        <dbReference type="ARBA" id="ARBA00004141"/>
    </source>
</evidence>
<evidence type="ECO:0000256" key="2">
    <source>
        <dbReference type="ARBA" id="ARBA00022692"/>
    </source>
</evidence>
<feature type="region of interest" description="Disordered" evidence="7">
    <location>
        <begin position="568"/>
        <end position="602"/>
    </location>
</feature>
<keyword evidence="3" id="KW-0677">Repeat</keyword>
<comment type="subcellular location">
    <subcellularLocation>
        <location evidence="1">Membrane</location>
        <topology evidence="1">Multi-pass membrane protein</topology>
    </subcellularLocation>
</comment>
<dbReference type="AlphaFoldDB" id="A0A1Y1IJZ4"/>
<dbReference type="InterPro" id="IPR046342">
    <property type="entry name" value="CBS_dom_sf"/>
</dbReference>
<evidence type="ECO:0000256" key="5">
    <source>
        <dbReference type="ARBA" id="ARBA00023136"/>
    </source>
</evidence>
<feature type="compositionally biased region" description="Polar residues" evidence="7">
    <location>
        <begin position="582"/>
        <end position="592"/>
    </location>
</feature>
<reference evidence="10 11" key="1">
    <citation type="journal article" date="2014" name="Nat. Commun.">
        <title>Klebsormidium flaccidum genome reveals primary factors for plant terrestrial adaptation.</title>
        <authorList>
            <person name="Hori K."/>
            <person name="Maruyama F."/>
            <person name="Fujisawa T."/>
            <person name="Togashi T."/>
            <person name="Yamamoto N."/>
            <person name="Seo M."/>
            <person name="Sato S."/>
            <person name="Yamada T."/>
            <person name="Mori H."/>
            <person name="Tajima N."/>
            <person name="Moriyama T."/>
            <person name="Ikeuchi M."/>
            <person name="Watanabe M."/>
            <person name="Wada H."/>
            <person name="Kobayashi K."/>
            <person name="Saito M."/>
            <person name="Masuda T."/>
            <person name="Sasaki-Sekimoto Y."/>
            <person name="Mashiguchi K."/>
            <person name="Awai K."/>
            <person name="Shimojima M."/>
            <person name="Masuda S."/>
            <person name="Iwai M."/>
            <person name="Nobusawa T."/>
            <person name="Narise T."/>
            <person name="Kondo S."/>
            <person name="Saito H."/>
            <person name="Sato R."/>
            <person name="Murakawa M."/>
            <person name="Ihara Y."/>
            <person name="Oshima-Yamada Y."/>
            <person name="Ohtaka K."/>
            <person name="Satoh M."/>
            <person name="Sonobe K."/>
            <person name="Ishii M."/>
            <person name="Ohtani R."/>
            <person name="Kanamori-Sato M."/>
            <person name="Honoki R."/>
            <person name="Miyazaki D."/>
            <person name="Mochizuki H."/>
            <person name="Umetsu J."/>
            <person name="Higashi K."/>
            <person name="Shibata D."/>
            <person name="Kamiya Y."/>
            <person name="Sato N."/>
            <person name="Nakamura Y."/>
            <person name="Tabata S."/>
            <person name="Ida S."/>
            <person name="Kurokawa K."/>
            <person name="Ohta H."/>
        </authorList>
    </citation>
    <scope>NUCLEOTIDE SEQUENCE [LARGE SCALE GENOMIC DNA]</scope>
    <source>
        <strain evidence="10 11">NIES-2285</strain>
    </source>
</reference>
<keyword evidence="11" id="KW-1185">Reference proteome</keyword>
<keyword evidence="5 6" id="KW-0472">Membrane</keyword>
<dbReference type="PROSITE" id="PS51846">
    <property type="entry name" value="CNNM"/>
    <property type="match status" value="1"/>
</dbReference>
<dbReference type="OrthoDB" id="5353557at2759"/>
<keyword evidence="4 6" id="KW-1133">Transmembrane helix</keyword>
<evidence type="ECO:0000256" key="7">
    <source>
        <dbReference type="SAM" id="MobiDB-lite"/>
    </source>
</evidence>
<dbReference type="GO" id="GO:0010960">
    <property type="term" value="P:magnesium ion homeostasis"/>
    <property type="evidence" value="ECO:0007669"/>
    <property type="project" value="InterPro"/>
</dbReference>
<feature type="compositionally biased region" description="Pro residues" evidence="7">
    <location>
        <begin position="348"/>
        <end position="358"/>
    </location>
</feature>
<evidence type="ECO:0000256" key="8">
    <source>
        <dbReference type="SAM" id="Phobius"/>
    </source>
</evidence>
<dbReference type="OMA" id="FMKRQHS"/>
<evidence type="ECO:0000256" key="4">
    <source>
        <dbReference type="ARBA" id="ARBA00022989"/>
    </source>
</evidence>
<feature type="transmembrane region" description="Helical" evidence="8">
    <location>
        <begin position="13"/>
        <end position="40"/>
    </location>
</feature>
<accession>A0A1Y1IJZ4</accession>
<dbReference type="GO" id="GO:0022857">
    <property type="term" value="F:transmembrane transporter activity"/>
    <property type="evidence" value="ECO:0000318"/>
    <property type="project" value="GO_Central"/>
</dbReference>
<dbReference type="GO" id="GO:0016020">
    <property type="term" value="C:membrane"/>
    <property type="evidence" value="ECO:0007669"/>
    <property type="project" value="UniProtKB-SubCell"/>
</dbReference>
<feature type="transmembrane region" description="Helical" evidence="8">
    <location>
        <begin position="132"/>
        <end position="150"/>
    </location>
</feature>
<dbReference type="InterPro" id="IPR045095">
    <property type="entry name" value="ACDP"/>
</dbReference>
<dbReference type="Gene3D" id="3.10.580.10">
    <property type="entry name" value="CBS-domain"/>
    <property type="match status" value="2"/>
</dbReference>
<evidence type="ECO:0000313" key="10">
    <source>
        <dbReference type="EMBL" id="GAQ91185.1"/>
    </source>
</evidence>
<dbReference type="CDD" id="cd04590">
    <property type="entry name" value="CBS_pair_CorC_HlyC_assoc"/>
    <property type="match status" value="1"/>
</dbReference>
<dbReference type="SUPFAM" id="SSF54631">
    <property type="entry name" value="CBS-domain pair"/>
    <property type="match status" value="1"/>
</dbReference>
<sequence length="602" mass="65143">MAEDHVEAGSSTFYVYLVVIALLTLMSGLMSGLTLGLMSLGQMELEVLKRSGTPRERKNAARIIPMVSNQHLLLVTLLICNAACMETLPIFLDKLLSPVFAIVISVTLILFFGEIIPQAICSRYGLAIGAKISWFVWTLMGLCFVIAWPISKLLDYLLGHDKTGLMRRNQLKALVSIHNQDAGQGGELTTDETTIISGALELAGKTAGEAMTPIESTYALDLQSHLDWDTMFKIQSTGHSRIPVYSGSPTNIIGILLTKNLLTVRPEEKTPLYKLPIRRIPRVTESMPLFDLLNEFQKGHSHMAIVVRHRDNTVPRMAPKSTANSYIRSHSMNHVAAAPNAPVALDPSSPPVKRPPPLDAAGNRLSVRVPSSDSPKSAELTRKNSYKSVEVLDVTRKLQPVKSNVAMAGILGPLLGPGLEGLTEAQRAALPPQEPGTEAAVLNTPPITVAQAVSNSPGALESGVIHPPGAAIGSVGDPSVEGSGKSRHGAKRWNHNTQRIEDLDGELAMWAARDEEVVGIITLEDVIEELLQEEIIDETDEFVDVANQIRVTRTAMAKHPIGAVRKLMRPSSPSRETDSPSRVDSTPLSQGDPSHVALNIDS</sequence>